<dbReference type="GO" id="GO:0032259">
    <property type="term" value="P:methylation"/>
    <property type="evidence" value="ECO:0007669"/>
    <property type="project" value="UniProtKB-KW"/>
</dbReference>
<feature type="binding site" evidence="10">
    <location>
        <begin position="15"/>
        <end position="18"/>
    </location>
    <ligand>
        <name>5-methyltetrahydropteroyltri-L-glutamate</name>
        <dbReference type="ChEBI" id="CHEBI:58207"/>
    </ligand>
</feature>
<dbReference type="EC" id="2.1.1.14" evidence="10"/>
<comment type="caution">
    <text evidence="16">The sequence shown here is derived from an EMBL/GenBank/DDBJ whole genome shotgun (WGS) entry which is preliminary data.</text>
</comment>
<evidence type="ECO:0000256" key="7">
    <source>
        <dbReference type="ARBA" id="ARBA00022723"/>
    </source>
</evidence>
<feature type="binding site" evidence="10">
    <location>
        <position position="620"/>
    </location>
    <ligand>
        <name>Zn(2+)</name>
        <dbReference type="ChEBI" id="CHEBI:29105"/>
        <note>catalytic</note>
    </ligand>
</feature>
<evidence type="ECO:0000256" key="12">
    <source>
        <dbReference type="PIRSR" id="PIRSR000382-2"/>
    </source>
</evidence>
<dbReference type="GO" id="GO:0003871">
    <property type="term" value="F:5-methyltetrahydropteroyltriglutamate-homocysteine S-methyltransferase activity"/>
    <property type="evidence" value="ECO:0007669"/>
    <property type="project" value="UniProtKB-UniRule"/>
</dbReference>
<dbReference type="RefSeq" id="WP_004079949.1">
    <property type="nucleotide sequence ID" value="NZ_DAITJQ010000001.1"/>
</dbReference>
<feature type="binding site" evidence="10">
    <location>
        <position position="704"/>
    </location>
    <ligand>
        <name>Zn(2+)</name>
        <dbReference type="ChEBI" id="CHEBI:29105"/>
        <note>catalytic</note>
    </ligand>
</feature>
<proteinExistence type="inferred from homology"/>
<feature type="domain" description="Cobalamin-independent methionine synthase MetE N-terminal" evidence="15">
    <location>
        <begin position="4"/>
        <end position="302"/>
    </location>
</feature>
<evidence type="ECO:0000256" key="3">
    <source>
        <dbReference type="ARBA" id="ARBA00009553"/>
    </source>
</evidence>
<keyword evidence="9 10" id="KW-0486">Methionine biosynthesis</keyword>
<dbReference type="CDD" id="cd03312">
    <property type="entry name" value="CIMS_N_terminal_like"/>
    <property type="match status" value="1"/>
</dbReference>
<evidence type="ECO:0000259" key="14">
    <source>
        <dbReference type="Pfam" id="PF01717"/>
    </source>
</evidence>
<dbReference type="CDD" id="cd03311">
    <property type="entry name" value="CIMS_C_terminal_like"/>
    <property type="match status" value="1"/>
</dbReference>
<dbReference type="PANTHER" id="PTHR30519">
    <property type="entry name" value="5-METHYLTETRAHYDROPTEROYLTRIGLUTAMATE--HOMOCYSTEINE METHYLTRANSFERASE"/>
    <property type="match status" value="1"/>
</dbReference>
<dbReference type="InterPro" id="IPR013215">
    <property type="entry name" value="Cbl-indep_Met_Synth_N"/>
</dbReference>
<protein>
    <recommendedName>
        <fullName evidence="10">5-methyltetrahydropteroyltriglutamate--homocysteine methyltransferase</fullName>
        <ecNumber evidence="10">2.1.1.14</ecNumber>
    </recommendedName>
    <alternativeName>
        <fullName evidence="10">Cobalamin-independent methionine synthase</fullName>
    </alternativeName>
    <alternativeName>
        <fullName evidence="10">Methionine synthase, vitamin-B12 independent isozyme</fullName>
    </alternativeName>
</protein>
<evidence type="ECO:0000256" key="4">
    <source>
        <dbReference type="ARBA" id="ARBA00022603"/>
    </source>
</evidence>
<dbReference type="NCBIfam" id="TIGR01371">
    <property type="entry name" value="met_syn_B12ind"/>
    <property type="match status" value="1"/>
</dbReference>
<feature type="binding site" evidence="10 11">
    <location>
        <begin position="493"/>
        <end position="494"/>
    </location>
    <ligand>
        <name>5-methyltetrahydropteroyltri-L-glutamate</name>
        <dbReference type="ChEBI" id="CHEBI:58207"/>
    </ligand>
</feature>
<dbReference type="GO" id="GO:0009086">
    <property type="term" value="P:methionine biosynthetic process"/>
    <property type="evidence" value="ECO:0007669"/>
    <property type="project" value="UniProtKB-UniRule"/>
</dbReference>
<evidence type="ECO:0000256" key="11">
    <source>
        <dbReference type="PIRSR" id="PIRSR000382-1"/>
    </source>
</evidence>
<dbReference type="EMBL" id="LGFG01000036">
    <property type="protein sequence ID" value="KUK23264.1"/>
    <property type="molecule type" value="Genomic_DNA"/>
</dbReference>
<dbReference type="InterPro" id="IPR002629">
    <property type="entry name" value="Met_Synth_C/arc"/>
</dbReference>
<feature type="binding site" evidence="10 11">
    <location>
        <position position="577"/>
    </location>
    <ligand>
        <name>L-homocysteine</name>
        <dbReference type="ChEBI" id="CHEBI:58199"/>
    </ligand>
</feature>
<dbReference type="InterPro" id="IPR006276">
    <property type="entry name" value="Cobalamin-indep_Met_synthase"/>
</dbReference>
<comment type="cofactor">
    <cofactor evidence="12">
        <name>Zn(2+)</name>
        <dbReference type="ChEBI" id="CHEBI:29105"/>
    </cofactor>
    <text evidence="12">Binds 2 Zn(2+) ions per subunit.</text>
</comment>
<evidence type="ECO:0000256" key="9">
    <source>
        <dbReference type="ARBA" id="ARBA00023167"/>
    </source>
</evidence>
<dbReference type="SMR" id="A0A101EQX7"/>
<accession>A0A101EQX7</accession>
<dbReference type="HAMAP" id="MF_00172">
    <property type="entry name" value="Meth_synth"/>
    <property type="match status" value="1"/>
</dbReference>
<comment type="pathway">
    <text evidence="2 10">Amino-acid biosynthesis; L-methionine biosynthesis via de novo pathway; L-methionine from L-homocysteine (MetE route): step 1/1.</text>
</comment>
<organism evidence="16 17">
    <name type="scientific">Thermotoga petrophila</name>
    <dbReference type="NCBI Taxonomy" id="93929"/>
    <lineage>
        <taxon>Bacteria</taxon>
        <taxon>Thermotogati</taxon>
        <taxon>Thermotogota</taxon>
        <taxon>Thermotogae</taxon>
        <taxon>Thermotogales</taxon>
        <taxon>Thermotogaceae</taxon>
        <taxon>Thermotoga</taxon>
    </lineage>
</organism>
<feature type="active site" description="Proton donor" evidence="10 13">
    <location>
        <position position="672"/>
    </location>
</feature>
<gene>
    <name evidence="10" type="primary">metE</name>
    <name evidence="16" type="ORF">XD57_0633</name>
</gene>
<keyword evidence="4 10" id="KW-0489">Methyltransferase</keyword>
<name>A0A101EQX7_9THEM</name>
<evidence type="ECO:0000256" key="2">
    <source>
        <dbReference type="ARBA" id="ARBA00004681"/>
    </source>
</evidence>
<evidence type="ECO:0000256" key="8">
    <source>
        <dbReference type="ARBA" id="ARBA00022833"/>
    </source>
</evidence>
<feature type="binding site" evidence="10">
    <location>
        <position position="618"/>
    </location>
    <ligand>
        <name>Zn(2+)</name>
        <dbReference type="ChEBI" id="CHEBI:29105"/>
        <note>catalytic</note>
    </ligand>
</feature>
<feature type="binding site" evidence="10 11">
    <location>
        <begin position="409"/>
        <end position="411"/>
    </location>
    <ligand>
        <name>L-homocysteine</name>
        <dbReference type="ChEBI" id="CHEBI:58199"/>
    </ligand>
</feature>
<evidence type="ECO:0000256" key="10">
    <source>
        <dbReference type="HAMAP-Rule" id="MF_00172"/>
    </source>
</evidence>
<feature type="binding site" evidence="12">
    <location>
        <position position="704"/>
    </location>
    <ligand>
        <name>Zn(2+)</name>
        <dbReference type="ChEBI" id="CHEBI:29105"/>
        <label>1</label>
        <note>catalytic</note>
    </ligand>
</feature>
<dbReference type="SUPFAM" id="SSF51726">
    <property type="entry name" value="UROD/MetE-like"/>
    <property type="match status" value="2"/>
</dbReference>
<dbReference type="GO" id="GO:0008270">
    <property type="term" value="F:zinc ion binding"/>
    <property type="evidence" value="ECO:0007669"/>
    <property type="project" value="InterPro"/>
</dbReference>
<feature type="binding site" evidence="10 11">
    <location>
        <begin position="409"/>
        <end position="411"/>
    </location>
    <ligand>
        <name>L-methionine</name>
        <dbReference type="ChEBI" id="CHEBI:57844"/>
    </ligand>
</feature>
<feature type="binding site" evidence="10">
    <location>
        <position position="104"/>
    </location>
    <ligand>
        <name>5-methyltetrahydropteroyltri-L-glutamate</name>
        <dbReference type="ChEBI" id="CHEBI:58207"/>
    </ligand>
</feature>
<dbReference type="NCBIfam" id="NF003556">
    <property type="entry name" value="PRK05222.1"/>
    <property type="match status" value="1"/>
</dbReference>
<dbReference type="Pfam" id="PF01717">
    <property type="entry name" value="Meth_synt_2"/>
    <property type="match status" value="1"/>
</dbReference>
<evidence type="ECO:0000256" key="1">
    <source>
        <dbReference type="ARBA" id="ARBA00002777"/>
    </source>
</evidence>
<keyword evidence="6 10" id="KW-0808">Transferase</keyword>
<evidence type="ECO:0000256" key="13">
    <source>
        <dbReference type="PIRSR" id="PIRSR000382-3"/>
    </source>
</evidence>
<feature type="domain" description="Cobalamin-independent methionine synthase MetE C-terminal/archaeal" evidence="14">
    <location>
        <begin position="404"/>
        <end position="726"/>
    </location>
</feature>
<feature type="binding site" evidence="10 11">
    <location>
        <position position="539"/>
    </location>
    <ligand>
        <name>5-methyltetrahydropteroyltri-L-glutamate</name>
        <dbReference type="ChEBI" id="CHEBI:58207"/>
    </ligand>
</feature>
<dbReference type="PATRIC" id="fig|93930.3.peg.1480"/>
<feature type="binding site" evidence="10 11">
    <location>
        <position position="577"/>
    </location>
    <ligand>
        <name>L-methionine</name>
        <dbReference type="ChEBI" id="CHEBI:57844"/>
    </ligand>
</feature>
<dbReference type="Gene3D" id="3.20.20.210">
    <property type="match status" value="2"/>
</dbReference>
<feature type="binding site" evidence="10 11">
    <location>
        <position position="462"/>
    </location>
    <ligand>
        <name>L-methionine</name>
        <dbReference type="ChEBI" id="CHEBI:57844"/>
    </ligand>
</feature>
<comment type="cofactor">
    <cofactor evidence="10">
        <name>Zn(2+)</name>
        <dbReference type="ChEBI" id="CHEBI:29105"/>
    </cofactor>
    <text evidence="10">Binds 1 zinc ion per subunit.</text>
</comment>
<feature type="binding site" evidence="10">
    <location>
        <position position="642"/>
    </location>
    <ligand>
        <name>Zn(2+)</name>
        <dbReference type="ChEBI" id="CHEBI:29105"/>
        <note>catalytic</note>
    </ligand>
</feature>
<keyword evidence="10" id="KW-0677">Repeat</keyword>
<feature type="binding site" evidence="11">
    <location>
        <position position="109"/>
    </location>
    <ligand>
        <name>5-methyltetrahydropteroyltri-L-glutamate</name>
        <dbReference type="ChEBI" id="CHEBI:58207"/>
    </ligand>
</feature>
<evidence type="ECO:0000259" key="15">
    <source>
        <dbReference type="Pfam" id="PF08267"/>
    </source>
</evidence>
<keyword evidence="5 10" id="KW-0028">Amino-acid biosynthesis</keyword>
<comment type="catalytic activity">
    <reaction evidence="10">
        <text>5-methyltetrahydropteroyltri-L-glutamate + L-homocysteine = tetrahydropteroyltri-L-glutamate + L-methionine</text>
        <dbReference type="Rhea" id="RHEA:21196"/>
        <dbReference type="ChEBI" id="CHEBI:57844"/>
        <dbReference type="ChEBI" id="CHEBI:58140"/>
        <dbReference type="ChEBI" id="CHEBI:58199"/>
        <dbReference type="ChEBI" id="CHEBI:58207"/>
        <dbReference type="EC" id="2.1.1.14"/>
    </reaction>
</comment>
<feature type="binding site" evidence="10">
    <location>
        <position position="583"/>
    </location>
    <ligand>
        <name>5-methyltetrahydropteroyltri-L-glutamate</name>
        <dbReference type="ChEBI" id="CHEBI:58207"/>
    </ligand>
</feature>
<feature type="binding site" evidence="12">
    <location>
        <position position="642"/>
    </location>
    <ligand>
        <name>Zn(2+)</name>
        <dbReference type="ChEBI" id="CHEBI:29105"/>
        <label>1</label>
        <note>catalytic</note>
    </ligand>
</feature>
<dbReference type="UniPathway" id="UPA00051">
    <property type="reaction ID" value="UER00082"/>
</dbReference>
<feature type="binding site" evidence="11">
    <location>
        <position position="18"/>
    </location>
    <ligand>
        <name>5-methyltetrahydropteroyltri-L-glutamate</name>
        <dbReference type="ChEBI" id="CHEBI:58207"/>
    </ligand>
</feature>
<dbReference type="PIRSF" id="PIRSF000382">
    <property type="entry name" value="MeTrfase_B12_ind"/>
    <property type="match status" value="1"/>
</dbReference>
<evidence type="ECO:0000313" key="16">
    <source>
        <dbReference type="EMBL" id="KUK23264.1"/>
    </source>
</evidence>
<dbReference type="Pfam" id="PF08267">
    <property type="entry name" value="Meth_synt_1"/>
    <property type="match status" value="1"/>
</dbReference>
<sequence>MKAYAFGFPKIGEKREFKKALEDFWKGKITEEQFEEEMNKLRMYMVENYRKNVDVIPSNELSYYDFVLDTAVMVGAVPERFGEYRGLSTYFDMARGGKALEMTKFFNTNYHYLVPEIETEEFYLLENKPLEDYLFFKSKGIETAPWVIGPFTFLYLSKRNGEWIRRPNQMEKLLESLVSVYKEVFEKLVENGCKEILVNEPAFVCDLEKAHWDLILNVYRELSEFPLTVFTYYDSVSDYEACVSLPVKRLHFDFVSNEENLKNLEKHGFPEDKKLVAGVINGRQPWKVDLRKVASLVEKLGASAISNSCPLFHLPVTLELENNLPGGLKEKLAFAKEKLEELKMLKDFLEGKTFDLPNVSFEDFAVDLQAVERVRNLPEDSFRREKEYTERDRIQRERLNLPLFPTTTIGSFPQTPEVRKMRSKYRKGEISKEEYEAFIKEQIKKAIELQEEIGLDVLVHGEFERTDMVEFFAEKLNGIATTQNGWVLSYGSRCYRPPIIYGTVTRPEPMTLKEITYAQSLTEKPVKGMLTGPVTIMSWSYYREDIPEREIAYQIALAINEEVKDLEEAGIKIVQIDEPAFREKAPIKKSKWPEYFEWAINAFNLAANARPETQIHAHMCYSDFNEIIEYIHQLEFDVISIEASRSKGEIISAFENFKGWIKQIGVGVWDIHSPAVPSINEMREIVERVLRVLPKELIWINPDCGLKTRNWDEVIPSLRNMVALAKEMREKFES</sequence>
<dbReference type="AlphaFoldDB" id="A0A101EQX7"/>
<feature type="binding site" evidence="10">
    <location>
        <position position="462"/>
    </location>
    <ligand>
        <name>L-homocysteine</name>
        <dbReference type="ChEBI" id="CHEBI:58199"/>
    </ligand>
</feature>
<comment type="similarity">
    <text evidence="3 10">Belongs to the vitamin-B12 independent methionine synthase family.</text>
</comment>
<keyword evidence="8 10" id="KW-0862">Zinc</keyword>
<feature type="binding site" evidence="12">
    <location>
        <position position="620"/>
    </location>
    <ligand>
        <name>Zn(2+)</name>
        <dbReference type="ChEBI" id="CHEBI:29105"/>
        <label>1</label>
        <note>catalytic</note>
    </ligand>
</feature>
<evidence type="ECO:0000313" key="17">
    <source>
        <dbReference type="Proteomes" id="UP000058636"/>
    </source>
</evidence>
<evidence type="ECO:0000256" key="5">
    <source>
        <dbReference type="ARBA" id="ARBA00022605"/>
    </source>
</evidence>
<reference evidence="16 17" key="1">
    <citation type="journal article" date="2015" name="MBio">
        <title>Genome-Resolved Metagenomic Analysis Reveals Roles for Candidate Phyla and Other Microbial Community Members in Biogeochemical Transformations in Oil Reservoirs.</title>
        <authorList>
            <person name="Hu P."/>
            <person name="Tom L."/>
            <person name="Singh A."/>
            <person name="Thomas B.C."/>
            <person name="Baker B.J."/>
            <person name="Piceno Y.M."/>
            <person name="Andersen G.L."/>
            <person name="Banfield J.F."/>
        </authorList>
    </citation>
    <scope>NUCLEOTIDE SEQUENCE [LARGE SCALE GENOMIC DNA]</scope>
    <source>
        <strain evidence="16">46_26</strain>
    </source>
</reference>
<comment type="function">
    <text evidence="1 10">Catalyzes the transfer of a methyl group from 5-methyltetrahydrofolate to homocysteine resulting in methionine formation.</text>
</comment>
<feature type="binding site" evidence="12">
    <location>
        <position position="618"/>
    </location>
    <ligand>
        <name>Zn(2+)</name>
        <dbReference type="ChEBI" id="CHEBI:29105"/>
        <label>1</label>
        <note>catalytic</note>
    </ligand>
</feature>
<keyword evidence="7 10" id="KW-0479">Metal-binding</keyword>
<dbReference type="Proteomes" id="UP000058636">
    <property type="component" value="Unassembled WGS sequence"/>
</dbReference>
<dbReference type="InterPro" id="IPR038071">
    <property type="entry name" value="UROD/MetE-like_sf"/>
</dbReference>
<evidence type="ECO:0000256" key="6">
    <source>
        <dbReference type="ARBA" id="ARBA00022679"/>
    </source>
</evidence>